<dbReference type="EMBL" id="JAAARO010000006">
    <property type="protein sequence ID" value="KAF5745982.1"/>
    <property type="molecule type" value="Genomic_DNA"/>
</dbReference>
<dbReference type="GO" id="GO:0040008">
    <property type="term" value="P:regulation of growth"/>
    <property type="evidence" value="ECO:0007669"/>
    <property type="project" value="UniProtKB-ARBA"/>
</dbReference>
<evidence type="ECO:0000256" key="3">
    <source>
        <dbReference type="ARBA" id="ARBA00022525"/>
    </source>
</evidence>
<evidence type="ECO:0000256" key="4">
    <source>
        <dbReference type="ARBA" id="ARBA00022702"/>
    </source>
</evidence>
<feature type="transmembrane region" description="Helical" evidence="8">
    <location>
        <begin position="6"/>
        <end position="23"/>
    </location>
</feature>
<comment type="function">
    <text evidence="7">Cell signaling peptide that may regulate plant stress, growth, and development. Mediates a rapid alkalinization of extracellular space by mediating a transient increase in the cytoplasmic Ca(2+) concentration leading to a calcium-dependent signaling events through a cell surface receptor and a concomitant activation of some intracellular mitogen-activated protein kinases.</text>
</comment>
<proteinExistence type="inferred from homology"/>
<dbReference type="GO" id="GO:0005179">
    <property type="term" value="F:hormone activity"/>
    <property type="evidence" value="ECO:0007669"/>
    <property type="project" value="UniProtKB-KW"/>
</dbReference>
<sequence>MASSKGIVAIGLISMVLVFAIFVQEAGAEYIGNPALGKGAAPGCGPLHPEMCRDKPGNEYQRGCEKENRCRGEAGAEYIGNPALGRGAAPGCGPLHPEMCRDKPGNEYQRGCEKENRCRGG</sequence>
<reference evidence="9 10" key="1">
    <citation type="journal article" date="2020" name="Nat. Commun.">
        <title>Genome of Tripterygium wilfordii and identification of cytochrome P450 involved in triptolide biosynthesis.</title>
        <authorList>
            <person name="Tu L."/>
            <person name="Su P."/>
            <person name="Zhang Z."/>
            <person name="Gao L."/>
            <person name="Wang J."/>
            <person name="Hu T."/>
            <person name="Zhou J."/>
            <person name="Zhang Y."/>
            <person name="Zhao Y."/>
            <person name="Liu Y."/>
            <person name="Song Y."/>
            <person name="Tong Y."/>
            <person name="Lu Y."/>
            <person name="Yang J."/>
            <person name="Xu C."/>
            <person name="Jia M."/>
            <person name="Peters R.J."/>
            <person name="Huang L."/>
            <person name="Gao W."/>
        </authorList>
    </citation>
    <scope>NUCLEOTIDE SEQUENCE [LARGE SCALE GENOMIC DNA]</scope>
    <source>
        <strain evidence="10">cv. XIE 37</strain>
        <tissue evidence="9">Leaf</tissue>
    </source>
</reference>
<protein>
    <submittedName>
        <fullName evidence="9">Protein RALF-like 9</fullName>
    </submittedName>
</protein>
<comment type="subcellular location">
    <subcellularLocation>
        <location evidence="1">Secreted</location>
    </subcellularLocation>
</comment>
<dbReference type="AlphaFoldDB" id="A0A7J7DI01"/>
<accession>A0A7J7DI01</accession>
<evidence type="ECO:0000256" key="6">
    <source>
        <dbReference type="ARBA" id="ARBA00023157"/>
    </source>
</evidence>
<dbReference type="Pfam" id="PF05498">
    <property type="entry name" value="RALF"/>
    <property type="match status" value="2"/>
</dbReference>
<keyword evidence="8" id="KW-0812">Transmembrane</keyword>
<keyword evidence="10" id="KW-1185">Reference proteome</keyword>
<keyword evidence="4" id="KW-0372">Hormone</keyword>
<dbReference type="Proteomes" id="UP000593562">
    <property type="component" value="Unassembled WGS sequence"/>
</dbReference>
<dbReference type="InParanoid" id="A0A7J7DI01"/>
<keyword evidence="8" id="KW-0472">Membrane</keyword>
<dbReference type="GO" id="GO:0005576">
    <property type="term" value="C:extracellular region"/>
    <property type="evidence" value="ECO:0007669"/>
    <property type="project" value="UniProtKB-SubCell"/>
</dbReference>
<dbReference type="PANTHER" id="PTHR34270">
    <property type="entry name" value="PROTEIN RALF-LIKE 15-RELATED"/>
    <property type="match status" value="1"/>
</dbReference>
<keyword evidence="6" id="KW-1015">Disulfide bond</keyword>
<dbReference type="PANTHER" id="PTHR34270:SF3">
    <property type="entry name" value="PROTEIN RALF-LIKE 16-RELATED"/>
    <property type="match status" value="1"/>
</dbReference>
<evidence type="ECO:0000256" key="2">
    <source>
        <dbReference type="ARBA" id="ARBA00009178"/>
    </source>
</evidence>
<keyword evidence="5" id="KW-0732">Signal</keyword>
<comment type="similarity">
    <text evidence="2">Belongs to the plant rapid alkalinization factor (RALF) family.</text>
</comment>
<organism evidence="9 10">
    <name type="scientific">Tripterygium wilfordii</name>
    <name type="common">Thunder God vine</name>
    <dbReference type="NCBI Taxonomy" id="458696"/>
    <lineage>
        <taxon>Eukaryota</taxon>
        <taxon>Viridiplantae</taxon>
        <taxon>Streptophyta</taxon>
        <taxon>Embryophyta</taxon>
        <taxon>Tracheophyta</taxon>
        <taxon>Spermatophyta</taxon>
        <taxon>Magnoliopsida</taxon>
        <taxon>eudicotyledons</taxon>
        <taxon>Gunneridae</taxon>
        <taxon>Pentapetalae</taxon>
        <taxon>rosids</taxon>
        <taxon>fabids</taxon>
        <taxon>Celastrales</taxon>
        <taxon>Celastraceae</taxon>
        <taxon>Tripterygium</taxon>
    </lineage>
</organism>
<evidence type="ECO:0000256" key="1">
    <source>
        <dbReference type="ARBA" id="ARBA00004613"/>
    </source>
</evidence>
<keyword evidence="3" id="KW-0964">Secreted</keyword>
<evidence type="ECO:0000313" key="10">
    <source>
        <dbReference type="Proteomes" id="UP000593562"/>
    </source>
</evidence>
<dbReference type="InterPro" id="IPR008801">
    <property type="entry name" value="RALF"/>
</dbReference>
<evidence type="ECO:0000256" key="8">
    <source>
        <dbReference type="SAM" id="Phobius"/>
    </source>
</evidence>
<evidence type="ECO:0000256" key="7">
    <source>
        <dbReference type="ARBA" id="ARBA00037228"/>
    </source>
</evidence>
<gene>
    <name evidence="9" type="ORF">HS088_TW06G00147</name>
</gene>
<keyword evidence="8" id="KW-1133">Transmembrane helix</keyword>
<evidence type="ECO:0000313" key="9">
    <source>
        <dbReference type="EMBL" id="KAF5745982.1"/>
    </source>
</evidence>
<evidence type="ECO:0000256" key="5">
    <source>
        <dbReference type="ARBA" id="ARBA00022729"/>
    </source>
</evidence>
<comment type="caution">
    <text evidence="9">The sequence shown here is derived from an EMBL/GenBank/DDBJ whole genome shotgun (WGS) entry which is preliminary data.</text>
</comment>
<name>A0A7J7DI01_TRIWF</name>